<sequence>MTETQKTDTAATTADNSTTAPVATLAMVTLDAPNAAVLGEFYSSVLGWPIAFSDENYAMLTGPSHALGIGTIPDYQRPSWPDDGRKQFHLDLAADDIHAAAGRCVELGATRAEPQPGETWVVLLDPAGHPFCISDAKNWG</sequence>
<dbReference type="CDD" id="cd06587">
    <property type="entry name" value="VOC"/>
    <property type="match status" value="1"/>
</dbReference>
<name>A0A2H1IP48_9MICO</name>
<dbReference type="SUPFAM" id="SSF54593">
    <property type="entry name" value="Glyoxalase/Bleomycin resistance protein/Dihydroxybiphenyl dioxygenase"/>
    <property type="match status" value="1"/>
</dbReference>
<dbReference type="PANTHER" id="PTHR35908">
    <property type="entry name" value="HYPOTHETICAL FUSION PROTEIN"/>
    <property type="match status" value="1"/>
</dbReference>
<dbReference type="Pfam" id="PF18029">
    <property type="entry name" value="Glyoxalase_6"/>
    <property type="match status" value="1"/>
</dbReference>
<dbReference type="Gene3D" id="3.10.180.10">
    <property type="entry name" value="2,3-Dihydroxybiphenyl 1,2-Dioxygenase, domain 1"/>
    <property type="match status" value="1"/>
</dbReference>
<dbReference type="InterPro" id="IPR029068">
    <property type="entry name" value="Glyas_Bleomycin-R_OHBP_Dase"/>
</dbReference>
<dbReference type="Proteomes" id="UP000234382">
    <property type="component" value="Unassembled WGS sequence"/>
</dbReference>
<dbReference type="EMBL" id="FXYX01000005">
    <property type="protein sequence ID" value="SMX76880.1"/>
    <property type="molecule type" value="Genomic_DNA"/>
</dbReference>
<evidence type="ECO:0000313" key="3">
    <source>
        <dbReference type="Proteomes" id="UP000234382"/>
    </source>
</evidence>
<organism evidence="2 3">
    <name type="scientific">Brevibacterium iodinum ATCC 49514</name>
    <dbReference type="NCBI Taxonomy" id="1255616"/>
    <lineage>
        <taxon>Bacteria</taxon>
        <taxon>Bacillati</taxon>
        <taxon>Actinomycetota</taxon>
        <taxon>Actinomycetes</taxon>
        <taxon>Micrococcales</taxon>
        <taxon>Brevibacteriaceae</taxon>
        <taxon>Brevibacterium</taxon>
    </lineage>
</organism>
<accession>A0A2H1IP48</accession>
<protein>
    <recommendedName>
        <fullName evidence="1">Glyoxalase-like domain-containing protein</fullName>
    </recommendedName>
</protein>
<evidence type="ECO:0000259" key="1">
    <source>
        <dbReference type="Pfam" id="PF18029"/>
    </source>
</evidence>
<dbReference type="PANTHER" id="PTHR35908:SF1">
    <property type="entry name" value="CONSERVED PROTEIN"/>
    <property type="match status" value="1"/>
</dbReference>
<feature type="domain" description="Glyoxalase-like" evidence="1">
    <location>
        <begin position="27"/>
        <end position="133"/>
    </location>
</feature>
<gene>
    <name evidence="2" type="ORF">BI49514_01164</name>
</gene>
<reference evidence="3" key="1">
    <citation type="submission" date="2017-03" db="EMBL/GenBank/DDBJ databases">
        <authorList>
            <person name="Monnet C."/>
        </authorList>
    </citation>
    <scope>NUCLEOTIDE SEQUENCE [LARGE SCALE GENOMIC DNA]</scope>
    <source>
        <strain evidence="3">ATCC 49514</strain>
    </source>
</reference>
<proteinExistence type="predicted"/>
<dbReference type="InterPro" id="IPR041581">
    <property type="entry name" value="Glyoxalase_6"/>
</dbReference>
<keyword evidence="3" id="KW-1185">Reference proteome</keyword>
<evidence type="ECO:0000313" key="2">
    <source>
        <dbReference type="EMBL" id="SMX76880.1"/>
    </source>
</evidence>
<dbReference type="AlphaFoldDB" id="A0A2H1IP48"/>
<dbReference type="RefSeq" id="WP_101545108.1">
    <property type="nucleotide sequence ID" value="NZ_FXYX01000005.1"/>
</dbReference>